<feature type="region of interest" description="Disordered" evidence="1">
    <location>
        <begin position="44"/>
        <end position="73"/>
    </location>
</feature>
<name>A0AAP0MHS9_9ROSI</name>
<protein>
    <submittedName>
        <fullName evidence="2">Uncharacterized protein</fullName>
    </submittedName>
</protein>
<sequence>MAAIGYARHAIEEYVPAWFATQTYLNTYSVMFSPLPDQCTWERTGRPLIDPPIMQKKVGRPKKSRKRAQNEPNKEKRKFFVICSFCGGSNHNMRSRPLRPSVARANRAKNHNSQASQTATAAKSIDSEVATSQTARKGCHSCGRPWSKLKRIVGGCLEKKMQNHHLGEAVVDLGMEQLPIGGLWAMFIPIAESLDTSYYVSRYIGNPEDENADECGSLAEFNAPALAMQYSFSNFSLKNLSQLASINFDLVVKKPPNHLFHDKFIRLKPGARITFLNLVNYSSSCLIRII</sequence>
<feature type="region of interest" description="Disordered" evidence="1">
    <location>
        <begin position="105"/>
        <end position="130"/>
    </location>
</feature>
<dbReference type="AlphaFoldDB" id="A0AAP0MHS9"/>
<evidence type="ECO:0000313" key="3">
    <source>
        <dbReference type="Proteomes" id="UP001428341"/>
    </source>
</evidence>
<comment type="caution">
    <text evidence="2">The sequence shown here is derived from an EMBL/GenBank/DDBJ whole genome shotgun (WGS) entry which is preliminary data.</text>
</comment>
<organism evidence="2 3">
    <name type="scientific">Citrus x changshan-huyou</name>
    <dbReference type="NCBI Taxonomy" id="2935761"/>
    <lineage>
        <taxon>Eukaryota</taxon>
        <taxon>Viridiplantae</taxon>
        <taxon>Streptophyta</taxon>
        <taxon>Embryophyta</taxon>
        <taxon>Tracheophyta</taxon>
        <taxon>Spermatophyta</taxon>
        <taxon>Magnoliopsida</taxon>
        <taxon>eudicotyledons</taxon>
        <taxon>Gunneridae</taxon>
        <taxon>Pentapetalae</taxon>
        <taxon>rosids</taxon>
        <taxon>malvids</taxon>
        <taxon>Sapindales</taxon>
        <taxon>Rutaceae</taxon>
        <taxon>Aurantioideae</taxon>
        <taxon>Citrus</taxon>
    </lineage>
</organism>
<feature type="compositionally biased region" description="Low complexity" evidence="1">
    <location>
        <begin position="113"/>
        <end position="122"/>
    </location>
</feature>
<feature type="compositionally biased region" description="Basic residues" evidence="1">
    <location>
        <begin position="57"/>
        <end position="67"/>
    </location>
</feature>
<dbReference type="EMBL" id="JBCGBO010000004">
    <property type="protein sequence ID" value="KAK9209419.1"/>
    <property type="molecule type" value="Genomic_DNA"/>
</dbReference>
<evidence type="ECO:0000313" key="2">
    <source>
        <dbReference type="EMBL" id="KAK9209419.1"/>
    </source>
</evidence>
<proteinExistence type="predicted"/>
<evidence type="ECO:0000256" key="1">
    <source>
        <dbReference type="SAM" id="MobiDB-lite"/>
    </source>
</evidence>
<reference evidence="2 3" key="1">
    <citation type="submission" date="2024-05" db="EMBL/GenBank/DDBJ databases">
        <title>Haplotype-resolved chromosome-level genome assembly of Huyou (Citrus changshanensis).</title>
        <authorList>
            <person name="Miao C."/>
            <person name="Chen W."/>
            <person name="Wu Y."/>
            <person name="Wang L."/>
            <person name="Zhao S."/>
            <person name="Grierson D."/>
            <person name="Xu C."/>
            <person name="Chen K."/>
        </authorList>
    </citation>
    <scope>NUCLEOTIDE SEQUENCE [LARGE SCALE GENOMIC DNA]</scope>
    <source>
        <strain evidence="2">01-14</strain>
        <tissue evidence="2">Leaf</tissue>
    </source>
</reference>
<dbReference type="Proteomes" id="UP001428341">
    <property type="component" value="Unassembled WGS sequence"/>
</dbReference>
<gene>
    <name evidence="2" type="ORF">WN944_001785</name>
</gene>
<keyword evidence="3" id="KW-1185">Reference proteome</keyword>
<accession>A0AAP0MHS9</accession>